<name>A0A2W1LAL2_9BACL</name>
<dbReference type="Pfam" id="PF00072">
    <property type="entry name" value="Response_reg"/>
    <property type="match status" value="1"/>
</dbReference>
<dbReference type="Gene3D" id="3.40.50.2300">
    <property type="match status" value="1"/>
</dbReference>
<reference evidence="7 8" key="1">
    <citation type="submission" date="2018-06" db="EMBL/GenBank/DDBJ databases">
        <title>Paenibacillus imtechensis sp. nov.</title>
        <authorList>
            <person name="Pinnaka A.K."/>
            <person name="Singh H."/>
            <person name="Kaur M."/>
        </authorList>
    </citation>
    <scope>NUCLEOTIDE SEQUENCE [LARGE SCALE GENOMIC DNA]</scope>
    <source>
        <strain evidence="7 8">SMB1</strain>
    </source>
</reference>
<dbReference type="SUPFAM" id="SSF52172">
    <property type="entry name" value="CheY-like"/>
    <property type="match status" value="1"/>
</dbReference>
<dbReference type="PROSITE" id="PS01124">
    <property type="entry name" value="HTH_ARAC_FAMILY_2"/>
    <property type="match status" value="1"/>
</dbReference>
<evidence type="ECO:0000259" key="5">
    <source>
        <dbReference type="PROSITE" id="PS01124"/>
    </source>
</evidence>
<gene>
    <name evidence="7" type="ORF">DNH61_09880</name>
</gene>
<dbReference type="PROSITE" id="PS00041">
    <property type="entry name" value="HTH_ARAC_FAMILY_1"/>
    <property type="match status" value="1"/>
</dbReference>
<proteinExistence type="predicted"/>
<dbReference type="PRINTS" id="PR00032">
    <property type="entry name" value="HTHARAC"/>
</dbReference>
<evidence type="ECO:0000259" key="6">
    <source>
        <dbReference type="PROSITE" id="PS50110"/>
    </source>
</evidence>
<dbReference type="EMBL" id="QKRB01000043">
    <property type="protein sequence ID" value="PZD95759.1"/>
    <property type="molecule type" value="Genomic_DNA"/>
</dbReference>
<evidence type="ECO:0000313" key="7">
    <source>
        <dbReference type="EMBL" id="PZD95759.1"/>
    </source>
</evidence>
<evidence type="ECO:0000256" key="2">
    <source>
        <dbReference type="ARBA" id="ARBA00023125"/>
    </source>
</evidence>
<evidence type="ECO:0000256" key="4">
    <source>
        <dbReference type="PROSITE-ProRule" id="PRU00169"/>
    </source>
</evidence>
<dbReference type="GO" id="GO:0000160">
    <property type="term" value="P:phosphorelay signal transduction system"/>
    <property type="evidence" value="ECO:0007669"/>
    <property type="project" value="InterPro"/>
</dbReference>
<feature type="domain" description="HTH araC/xylS-type" evidence="5">
    <location>
        <begin position="399"/>
        <end position="497"/>
    </location>
</feature>
<dbReference type="CDD" id="cd17536">
    <property type="entry name" value="REC_YesN-like"/>
    <property type="match status" value="1"/>
</dbReference>
<dbReference type="PROSITE" id="PS50110">
    <property type="entry name" value="RESPONSE_REGULATORY"/>
    <property type="match status" value="1"/>
</dbReference>
<dbReference type="AlphaFoldDB" id="A0A2W1LAL2"/>
<keyword evidence="4" id="KW-0597">Phosphoprotein</keyword>
<dbReference type="RefSeq" id="WP_111146505.1">
    <property type="nucleotide sequence ID" value="NZ_QKRB01000043.1"/>
</dbReference>
<dbReference type="InterPro" id="IPR018060">
    <property type="entry name" value="HTH_AraC"/>
</dbReference>
<accession>A0A2W1LAL2</accession>
<dbReference type="GO" id="GO:0043565">
    <property type="term" value="F:sequence-specific DNA binding"/>
    <property type="evidence" value="ECO:0007669"/>
    <property type="project" value="InterPro"/>
</dbReference>
<dbReference type="SMART" id="SM00342">
    <property type="entry name" value="HTH_ARAC"/>
    <property type="match status" value="1"/>
</dbReference>
<dbReference type="PANTHER" id="PTHR43280:SF28">
    <property type="entry name" value="HTH-TYPE TRANSCRIPTIONAL ACTIVATOR RHAS"/>
    <property type="match status" value="1"/>
</dbReference>
<evidence type="ECO:0008006" key="9">
    <source>
        <dbReference type="Google" id="ProtNLM"/>
    </source>
</evidence>
<dbReference type="Gene3D" id="1.10.10.60">
    <property type="entry name" value="Homeodomain-like"/>
    <property type="match status" value="2"/>
</dbReference>
<dbReference type="InterPro" id="IPR011006">
    <property type="entry name" value="CheY-like_superfamily"/>
</dbReference>
<dbReference type="Proteomes" id="UP000249522">
    <property type="component" value="Unassembled WGS sequence"/>
</dbReference>
<dbReference type="SUPFAM" id="SSF46689">
    <property type="entry name" value="Homeodomain-like"/>
    <property type="match status" value="2"/>
</dbReference>
<dbReference type="GO" id="GO:0003700">
    <property type="term" value="F:DNA-binding transcription factor activity"/>
    <property type="evidence" value="ECO:0007669"/>
    <property type="project" value="InterPro"/>
</dbReference>
<dbReference type="InterPro" id="IPR020449">
    <property type="entry name" value="Tscrpt_reg_AraC-type_HTH"/>
</dbReference>
<evidence type="ECO:0000256" key="1">
    <source>
        <dbReference type="ARBA" id="ARBA00023015"/>
    </source>
</evidence>
<sequence length="498" mass="55861">MIGRLLLVDDEGWFREGLSKLIGNNQLGWEVVGEASDGEEALAMIEAAMPDLVITDINMPVMDGLGLAGRLSGLYPDIMVIILTGYRDFEYARQALRYGAVEFLLKPLALDETCRVLQQTYEKLRLKELGKRLQEKERQASVLQAALLRLPCSSPDMAAYRAAWEGCELWLLKVESFCPPGKAYTDRDVGLLHYAVSNMAEELLQLHRIRGILLPMKSDEYACLLASGKPAADYRSHVMSAVRELIGLRTVWLEGGVVRQLDEAATLYERMQNAGKADSPPEHIRAGKTHQLREELLSTLATGNLQGAGERIESYIKRSSGLGLHECKKEIYTLMTVFSDILMTEFKHLNASSYEDLNPGSILLMSSVKELAEWASAKGRDFIALFAGWMQEKQDNVVLRAIRYIETHYRESCTLQAVAAHVHVTPNYLSNLFKKETGVGFTNYVSRLRVEKAKALLSGSRLKMMEIAEQTGFDNASYFTAVFKQLTGRSPSEYRKEQ</sequence>
<feature type="modified residue" description="4-aspartylphosphate" evidence="4">
    <location>
        <position position="56"/>
    </location>
</feature>
<evidence type="ECO:0000256" key="3">
    <source>
        <dbReference type="ARBA" id="ARBA00023163"/>
    </source>
</evidence>
<dbReference type="SMART" id="SM00448">
    <property type="entry name" value="REC"/>
    <property type="match status" value="1"/>
</dbReference>
<feature type="domain" description="Response regulatory" evidence="6">
    <location>
        <begin position="4"/>
        <end position="121"/>
    </location>
</feature>
<keyword evidence="2" id="KW-0238">DNA-binding</keyword>
<dbReference type="InterPro" id="IPR001789">
    <property type="entry name" value="Sig_transdc_resp-reg_receiver"/>
</dbReference>
<comment type="caution">
    <text evidence="7">The sequence shown here is derived from an EMBL/GenBank/DDBJ whole genome shotgun (WGS) entry which is preliminary data.</text>
</comment>
<dbReference type="Pfam" id="PF12833">
    <property type="entry name" value="HTH_18"/>
    <property type="match status" value="1"/>
</dbReference>
<dbReference type="InterPro" id="IPR018062">
    <property type="entry name" value="HTH_AraC-typ_CS"/>
</dbReference>
<organism evidence="7 8">
    <name type="scientific">Paenibacillus sambharensis</name>
    <dbReference type="NCBI Taxonomy" id="1803190"/>
    <lineage>
        <taxon>Bacteria</taxon>
        <taxon>Bacillati</taxon>
        <taxon>Bacillota</taxon>
        <taxon>Bacilli</taxon>
        <taxon>Bacillales</taxon>
        <taxon>Paenibacillaceae</taxon>
        <taxon>Paenibacillus</taxon>
    </lineage>
</organism>
<protein>
    <recommendedName>
        <fullName evidence="9">DNA-binding response regulator</fullName>
    </recommendedName>
</protein>
<evidence type="ECO:0000313" key="8">
    <source>
        <dbReference type="Proteomes" id="UP000249522"/>
    </source>
</evidence>
<keyword evidence="3" id="KW-0804">Transcription</keyword>
<dbReference type="InterPro" id="IPR009057">
    <property type="entry name" value="Homeodomain-like_sf"/>
</dbReference>
<keyword evidence="8" id="KW-1185">Reference proteome</keyword>
<dbReference type="OrthoDB" id="9794370at2"/>
<dbReference type="PANTHER" id="PTHR43280">
    <property type="entry name" value="ARAC-FAMILY TRANSCRIPTIONAL REGULATOR"/>
    <property type="match status" value="1"/>
</dbReference>
<keyword evidence="1" id="KW-0805">Transcription regulation</keyword>